<name>A0ABV5GID1_9FLAO</name>
<keyword evidence="1" id="KW-1133">Transmembrane helix</keyword>
<dbReference type="RefSeq" id="WP_236454836.1">
    <property type="nucleotide sequence ID" value="NZ_CBCSGE010000007.1"/>
</dbReference>
<comment type="caution">
    <text evidence="2">The sequence shown here is derived from an EMBL/GenBank/DDBJ whole genome shotgun (WGS) entry which is preliminary data.</text>
</comment>
<feature type="transmembrane region" description="Helical" evidence="1">
    <location>
        <begin position="155"/>
        <end position="178"/>
    </location>
</feature>
<evidence type="ECO:0008006" key="4">
    <source>
        <dbReference type="Google" id="ProtNLM"/>
    </source>
</evidence>
<dbReference type="EMBL" id="JBHMEY010000001">
    <property type="protein sequence ID" value="MFB9095058.1"/>
    <property type="molecule type" value="Genomic_DNA"/>
</dbReference>
<evidence type="ECO:0000313" key="2">
    <source>
        <dbReference type="EMBL" id="MFB9095058.1"/>
    </source>
</evidence>
<feature type="transmembrane region" description="Helical" evidence="1">
    <location>
        <begin position="78"/>
        <end position="102"/>
    </location>
</feature>
<proteinExistence type="predicted"/>
<keyword evidence="1" id="KW-0812">Transmembrane</keyword>
<feature type="transmembrane region" description="Helical" evidence="1">
    <location>
        <begin position="131"/>
        <end position="149"/>
    </location>
</feature>
<evidence type="ECO:0000313" key="3">
    <source>
        <dbReference type="Proteomes" id="UP001589607"/>
    </source>
</evidence>
<dbReference type="Proteomes" id="UP001589607">
    <property type="component" value="Unassembled WGS sequence"/>
</dbReference>
<feature type="transmembrane region" description="Helical" evidence="1">
    <location>
        <begin position="37"/>
        <end position="58"/>
    </location>
</feature>
<protein>
    <recommendedName>
        <fullName evidence="4">Glycerophosphoryl diester phosphodiesterase membrane domain-containing protein</fullName>
    </recommendedName>
</protein>
<gene>
    <name evidence="2" type="ORF">ACFFVF_00895</name>
</gene>
<keyword evidence="3" id="KW-1185">Reference proteome</keyword>
<accession>A0ABV5GID1</accession>
<keyword evidence="1" id="KW-0472">Membrane</keyword>
<feature type="transmembrane region" description="Helical" evidence="1">
    <location>
        <begin position="199"/>
        <end position="230"/>
    </location>
</feature>
<sequence>MSYKINEKIEKGYSLDLGKVIDDSFEIFKKTFLISGLGYLLVGIVMAVLYFFLFIVVFGVADMANFVVELEVMKTTSAYIVGMLGFTVVYTALIAPLNAGFLKLCYLAKKNQTLEIGAIFEYYKGKYAKDIIVGSIIISFATVGLSTLFELVGLSFLGFIVQIILSWFTILFLPLVIFGNQNFGEAIEKSVKLVVKQPFHILAALVIAFIGALLGFIALCIGILFTIPYWPAMTFALYDNIIGVEEKSIIDEIGTSEFKL</sequence>
<evidence type="ECO:0000256" key="1">
    <source>
        <dbReference type="SAM" id="Phobius"/>
    </source>
</evidence>
<organism evidence="2 3">
    <name type="scientific">Flavobacterium jumunjinense</name>
    <dbReference type="NCBI Taxonomy" id="998845"/>
    <lineage>
        <taxon>Bacteria</taxon>
        <taxon>Pseudomonadati</taxon>
        <taxon>Bacteroidota</taxon>
        <taxon>Flavobacteriia</taxon>
        <taxon>Flavobacteriales</taxon>
        <taxon>Flavobacteriaceae</taxon>
        <taxon>Flavobacterium</taxon>
    </lineage>
</organism>
<reference evidence="2 3" key="1">
    <citation type="submission" date="2024-09" db="EMBL/GenBank/DDBJ databases">
        <authorList>
            <person name="Sun Q."/>
            <person name="Mori K."/>
        </authorList>
    </citation>
    <scope>NUCLEOTIDE SEQUENCE [LARGE SCALE GENOMIC DNA]</scope>
    <source>
        <strain evidence="2 3">CECT 7955</strain>
    </source>
</reference>